<dbReference type="PROSITE" id="PS51379">
    <property type="entry name" value="4FE4S_FER_2"/>
    <property type="match status" value="1"/>
</dbReference>
<dbReference type="PANTHER" id="PTHR43177:SF3">
    <property type="entry name" value="PROTEIN NRFC HOMOLOG"/>
    <property type="match status" value="1"/>
</dbReference>
<dbReference type="InterPro" id="IPR050954">
    <property type="entry name" value="ET_IronSulfur_Cluster-Binding"/>
</dbReference>
<dbReference type="OrthoDB" id="2837at2157"/>
<dbReference type="InterPro" id="IPR017896">
    <property type="entry name" value="4Fe4S_Fe-S-bd"/>
</dbReference>
<dbReference type="GeneID" id="6094058"/>
<keyword evidence="3" id="KW-0408">Iron</keyword>
<dbReference type="PhylomeDB" id="B1L4Z8"/>
<dbReference type="KEGG" id="kcr:Kcr_0780"/>
<keyword evidence="2" id="KW-0479">Metal-binding</keyword>
<dbReference type="PANTHER" id="PTHR43177">
    <property type="entry name" value="PROTEIN NRFC"/>
    <property type="match status" value="1"/>
</dbReference>
<dbReference type="RefSeq" id="WP_012309424.1">
    <property type="nucleotide sequence ID" value="NC_010482.1"/>
</dbReference>
<protein>
    <submittedName>
        <fullName evidence="6">4Fe-4S ferredoxin iron-sulfur binding domain protein</fullName>
    </submittedName>
</protein>
<reference evidence="6 7" key="1">
    <citation type="journal article" date="2008" name="Proc. Natl. Acad. Sci. U.S.A.">
        <title>A korarchaeal genome reveals new insights into the evolution of the Archaea.</title>
        <authorList>
            <person name="Elkins J.G."/>
            <person name="Podar M."/>
            <person name="Graham D.E."/>
            <person name="Makarova K.S."/>
            <person name="Wolf Y."/>
            <person name="Randau L."/>
            <person name="Hedlund B.P."/>
            <person name="Brochier-Armanet C."/>
            <person name="Kunin V."/>
            <person name="Anderson I."/>
            <person name="Lapidus A."/>
            <person name="Goltsman E."/>
            <person name="Barry K."/>
            <person name="Koonin E.V."/>
            <person name="Hugenholtz P."/>
            <person name="Kyrpides N."/>
            <person name="Wanner G."/>
            <person name="Richardson P."/>
            <person name="Keller M."/>
            <person name="Stetter K.O."/>
        </authorList>
    </citation>
    <scope>NUCLEOTIDE SEQUENCE [LARGE SCALE GENOMIC DNA]</scope>
    <source>
        <strain evidence="7">OPF8</strain>
    </source>
</reference>
<organism evidence="6 7">
    <name type="scientific">Korarchaeum cryptofilum (strain OPF8)</name>
    <dbReference type="NCBI Taxonomy" id="374847"/>
    <lineage>
        <taxon>Archaea</taxon>
        <taxon>Thermoproteota</taxon>
        <taxon>Candidatus Korarchaeia</taxon>
        <taxon>Candidatus Korarchaeales</taxon>
        <taxon>Candidatus Korarchaeaceae</taxon>
        <taxon>Candidatus Korarchaeum</taxon>
    </lineage>
</organism>
<dbReference type="GO" id="GO:0051539">
    <property type="term" value="F:4 iron, 4 sulfur cluster binding"/>
    <property type="evidence" value="ECO:0007669"/>
    <property type="project" value="UniProtKB-KW"/>
</dbReference>
<feature type="domain" description="4Fe-4S ferredoxin-type" evidence="5">
    <location>
        <begin position="89"/>
        <end position="118"/>
    </location>
</feature>
<dbReference type="InterPro" id="IPR017900">
    <property type="entry name" value="4Fe4S_Fe_S_CS"/>
</dbReference>
<evidence type="ECO:0000256" key="4">
    <source>
        <dbReference type="ARBA" id="ARBA00023014"/>
    </source>
</evidence>
<dbReference type="GO" id="GO:0046872">
    <property type="term" value="F:metal ion binding"/>
    <property type="evidence" value="ECO:0007669"/>
    <property type="project" value="UniProtKB-KW"/>
</dbReference>
<dbReference type="eggNOG" id="arCOG01500">
    <property type="taxonomic scope" value="Archaea"/>
</dbReference>
<evidence type="ECO:0000256" key="3">
    <source>
        <dbReference type="ARBA" id="ARBA00023004"/>
    </source>
</evidence>
<evidence type="ECO:0000256" key="2">
    <source>
        <dbReference type="ARBA" id="ARBA00022723"/>
    </source>
</evidence>
<evidence type="ECO:0000313" key="7">
    <source>
        <dbReference type="Proteomes" id="UP000001686"/>
    </source>
</evidence>
<dbReference type="InParanoid" id="B1L4Z8"/>
<dbReference type="Pfam" id="PF13247">
    <property type="entry name" value="Fer4_11"/>
    <property type="match status" value="1"/>
</dbReference>
<gene>
    <name evidence="6" type="ordered locus">Kcr_0780</name>
</gene>
<dbReference type="GO" id="GO:0016491">
    <property type="term" value="F:oxidoreductase activity"/>
    <property type="evidence" value="ECO:0007669"/>
    <property type="project" value="UniProtKB-ARBA"/>
</dbReference>
<keyword evidence="4" id="KW-0411">Iron-sulfur</keyword>
<dbReference type="CDD" id="cd04410">
    <property type="entry name" value="DMSOR_beta-like"/>
    <property type="match status" value="1"/>
</dbReference>
<dbReference type="EnsemblBacteria" id="ACB07527">
    <property type="protein sequence ID" value="ACB07527"/>
    <property type="gene ID" value="Kcr_0780"/>
</dbReference>
<accession>B1L4Z8</accession>
<proteinExistence type="predicted"/>
<evidence type="ECO:0000256" key="1">
    <source>
        <dbReference type="ARBA" id="ARBA00022485"/>
    </source>
</evidence>
<keyword evidence="7" id="KW-1185">Reference proteome</keyword>
<dbReference type="AlphaFoldDB" id="B1L4Z8"/>
<dbReference type="HOGENOM" id="CLU_043374_3_3_2"/>
<sequence length="153" mass="16659">MEAAEVCDLLGIEAERCDLGKLLKVVDYMRCIDCETCSVVCEFTHSGKSYVRLLKTKLGVEKPFSCFHCENAPCVRVCKKDAIVRKEDGGLYIIPSKCNKCLDCINACPFKAIRLGGPGGAPGKCDLCEQLRSEGLEPACIAMCPSGVITMNR</sequence>
<dbReference type="PROSITE" id="PS00198">
    <property type="entry name" value="4FE4S_FER_1"/>
    <property type="match status" value="1"/>
</dbReference>
<dbReference type="Gene3D" id="3.30.70.20">
    <property type="match status" value="2"/>
</dbReference>
<dbReference type="STRING" id="374847.Kcr_0780"/>
<dbReference type="EMBL" id="CP000968">
    <property type="protein sequence ID" value="ACB07527.1"/>
    <property type="molecule type" value="Genomic_DNA"/>
</dbReference>
<keyword evidence="1" id="KW-0004">4Fe-4S</keyword>
<dbReference type="Proteomes" id="UP000001686">
    <property type="component" value="Chromosome"/>
</dbReference>
<evidence type="ECO:0000259" key="5">
    <source>
        <dbReference type="PROSITE" id="PS51379"/>
    </source>
</evidence>
<evidence type="ECO:0000313" key="6">
    <source>
        <dbReference type="EMBL" id="ACB07527.1"/>
    </source>
</evidence>
<name>B1L4Z8_KORCO</name>
<dbReference type="SUPFAM" id="SSF54862">
    <property type="entry name" value="4Fe-4S ferredoxins"/>
    <property type="match status" value="1"/>
</dbReference>